<sequence>MGDIGEYWRDVRKQRKRRHRKDKRHKGKQQEKAPHNAKPAIESPQPESPDRRCYDWMIVGGFCSYARDRNWFSDYQPIDQIIGDGMRVKGIGTVRIKVKRSPESDETRTLVLNPVLHLPTAKCNGFKPDEGQSSGWSTVLRTEDETGAPL</sequence>
<feature type="domain" description="Retrovirus-related Pol polyprotein from transposon TNT 1-94-like beta-barrel" evidence="2">
    <location>
        <begin position="66"/>
        <end position="124"/>
    </location>
</feature>
<keyword evidence="4" id="KW-1185">Reference proteome</keyword>
<dbReference type="Pfam" id="PF22936">
    <property type="entry name" value="Pol_BBD"/>
    <property type="match status" value="1"/>
</dbReference>
<evidence type="ECO:0000259" key="2">
    <source>
        <dbReference type="Pfam" id="PF22936"/>
    </source>
</evidence>
<protein>
    <recommendedName>
        <fullName evidence="2">Retrovirus-related Pol polyprotein from transposon TNT 1-94-like beta-barrel domain-containing protein</fullName>
    </recommendedName>
</protein>
<feature type="compositionally biased region" description="Polar residues" evidence="1">
    <location>
        <begin position="131"/>
        <end position="140"/>
    </location>
</feature>
<dbReference type="PANTHER" id="PTHR40628:SF1">
    <property type="entry name" value="CHROMO DOMAIN-CONTAINING PROTEIN"/>
    <property type="match status" value="1"/>
</dbReference>
<dbReference type="OrthoDB" id="3836365at2759"/>
<dbReference type="EMBL" id="ML991836">
    <property type="protein sequence ID" value="KAF2230787.1"/>
    <property type="molecule type" value="Genomic_DNA"/>
</dbReference>
<evidence type="ECO:0000256" key="1">
    <source>
        <dbReference type="SAM" id="MobiDB-lite"/>
    </source>
</evidence>
<evidence type="ECO:0000313" key="4">
    <source>
        <dbReference type="Proteomes" id="UP000800092"/>
    </source>
</evidence>
<proteinExistence type="predicted"/>
<feature type="compositionally biased region" description="Basic and acidic residues" evidence="1">
    <location>
        <begin position="1"/>
        <end position="11"/>
    </location>
</feature>
<name>A0A6A6GYK0_VIRVR</name>
<feature type="region of interest" description="Disordered" evidence="1">
    <location>
        <begin position="123"/>
        <end position="150"/>
    </location>
</feature>
<evidence type="ECO:0000313" key="3">
    <source>
        <dbReference type="EMBL" id="KAF2230787.1"/>
    </source>
</evidence>
<gene>
    <name evidence="3" type="ORF">EV356DRAFT_508262</name>
</gene>
<feature type="compositionally biased region" description="Basic residues" evidence="1">
    <location>
        <begin position="12"/>
        <end position="27"/>
    </location>
</feature>
<organism evidence="3 4">
    <name type="scientific">Viridothelium virens</name>
    <name type="common">Speckled blister lichen</name>
    <name type="synonym">Trypethelium virens</name>
    <dbReference type="NCBI Taxonomy" id="1048519"/>
    <lineage>
        <taxon>Eukaryota</taxon>
        <taxon>Fungi</taxon>
        <taxon>Dikarya</taxon>
        <taxon>Ascomycota</taxon>
        <taxon>Pezizomycotina</taxon>
        <taxon>Dothideomycetes</taxon>
        <taxon>Dothideomycetes incertae sedis</taxon>
        <taxon>Trypetheliales</taxon>
        <taxon>Trypetheliaceae</taxon>
        <taxon>Viridothelium</taxon>
    </lineage>
</organism>
<reference evidence="3" key="1">
    <citation type="journal article" date="2020" name="Stud. Mycol.">
        <title>101 Dothideomycetes genomes: a test case for predicting lifestyles and emergence of pathogens.</title>
        <authorList>
            <person name="Haridas S."/>
            <person name="Albert R."/>
            <person name="Binder M."/>
            <person name="Bloem J."/>
            <person name="Labutti K."/>
            <person name="Salamov A."/>
            <person name="Andreopoulos B."/>
            <person name="Baker S."/>
            <person name="Barry K."/>
            <person name="Bills G."/>
            <person name="Bluhm B."/>
            <person name="Cannon C."/>
            <person name="Castanera R."/>
            <person name="Culley D."/>
            <person name="Daum C."/>
            <person name="Ezra D."/>
            <person name="Gonzalez J."/>
            <person name="Henrissat B."/>
            <person name="Kuo A."/>
            <person name="Liang C."/>
            <person name="Lipzen A."/>
            <person name="Lutzoni F."/>
            <person name="Magnuson J."/>
            <person name="Mondo S."/>
            <person name="Nolan M."/>
            <person name="Ohm R."/>
            <person name="Pangilinan J."/>
            <person name="Park H.-J."/>
            <person name="Ramirez L."/>
            <person name="Alfaro M."/>
            <person name="Sun H."/>
            <person name="Tritt A."/>
            <person name="Yoshinaga Y."/>
            <person name="Zwiers L.-H."/>
            <person name="Turgeon B."/>
            <person name="Goodwin S."/>
            <person name="Spatafora J."/>
            <person name="Crous P."/>
            <person name="Grigoriev I."/>
        </authorList>
    </citation>
    <scope>NUCLEOTIDE SEQUENCE</scope>
    <source>
        <strain evidence="3">Tuck. ex Michener</strain>
    </source>
</reference>
<accession>A0A6A6GYK0</accession>
<dbReference type="AlphaFoldDB" id="A0A6A6GYK0"/>
<dbReference type="PANTHER" id="PTHR40628">
    <property type="entry name" value="CHROMO DOMAIN-CONTAINING PROTEIN"/>
    <property type="match status" value="1"/>
</dbReference>
<dbReference type="InterPro" id="IPR054722">
    <property type="entry name" value="PolX-like_BBD"/>
</dbReference>
<dbReference type="Proteomes" id="UP000800092">
    <property type="component" value="Unassembled WGS sequence"/>
</dbReference>
<feature type="region of interest" description="Disordered" evidence="1">
    <location>
        <begin position="1"/>
        <end position="50"/>
    </location>
</feature>